<evidence type="ECO:0000313" key="3">
    <source>
        <dbReference type="Proteomes" id="UP001419268"/>
    </source>
</evidence>
<accession>A0AAP0KCC5</accession>
<dbReference type="EMBL" id="JBBNAG010000003">
    <property type="protein sequence ID" value="KAK9149043.1"/>
    <property type="molecule type" value="Genomic_DNA"/>
</dbReference>
<organism evidence="2 3">
    <name type="scientific">Stephania cephalantha</name>
    <dbReference type="NCBI Taxonomy" id="152367"/>
    <lineage>
        <taxon>Eukaryota</taxon>
        <taxon>Viridiplantae</taxon>
        <taxon>Streptophyta</taxon>
        <taxon>Embryophyta</taxon>
        <taxon>Tracheophyta</taxon>
        <taxon>Spermatophyta</taxon>
        <taxon>Magnoliopsida</taxon>
        <taxon>Ranunculales</taxon>
        <taxon>Menispermaceae</taxon>
        <taxon>Menispermoideae</taxon>
        <taxon>Cissampelideae</taxon>
        <taxon>Stephania</taxon>
    </lineage>
</organism>
<feature type="compositionally biased region" description="Gly residues" evidence="1">
    <location>
        <begin position="22"/>
        <end position="32"/>
    </location>
</feature>
<dbReference type="AlphaFoldDB" id="A0AAP0KCC5"/>
<gene>
    <name evidence="2" type="ORF">Scep_007800</name>
</gene>
<comment type="caution">
    <text evidence="2">The sequence shown here is derived from an EMBL/GenBank/DDBJ whole genome shotgun (WGS) entry which is preliminary data.</text>
</comment>
<reference evidence="2 3" key="1">
    <citation type="submission" date="2024-01" db="EMBL/GenBank/DDBJ databases">
        <title>Genome assemblies of Stephania.</title>
        <authorList>
            <person name="Yang L."/>
        </authorList>
    </citation>
    <scope>NUCLEOTIDE SEQUENCE [LARGE SCALE GENOMIC DNA]</scope>
    <source>
        <strain evidence="2">JXDWG</strain>
        <tissue evidence="2">Leaf</tissue>
    </source>
</reference>
<proteinExistence type="predicted"/>
<name>A0AAP0KCC5_9MAGN</name>
<evidence type="ECO:0000313" key="2">
    <source>
        <dbReference type="EMBL" id="KAK9149043.1"/>
    </source>
</evidence>
<feature type="compositionally biased region" description="Basic residues" evidence="1">
    <location>
        <begin position="8"/>
        <end position="17"/>
    </location>
</feature>
<feature type="region of interest" description="Disordered" evidence="1">
    <location>
        <begin position="93"/>
        <end position="164"/>
    </location>
</feature>
<protein>
    <submittedName>
        <fullName evidence="2">Uncharacterized protein</fullName>
    </submittedName>
</protein>
<sequence>MDGGWTKVVRRGKKRGGARLLGDGGRTNGGGAQTLARRDAGGGAAIQESSRGRHYSIQLDARSGMGSHGSEGGAWRTNNGYARGYRAVNGLDLSATTPDKENGKGKGVTNLNSNSLNLDKDQSDSNGPLSKGRPADNGHTFEVGSPSRIEQEIPQDPNGEGRTHTREENLIEHVMEELTEPMIKACDNNVEETKMGITGNKNERMGRLAPRALFMDVSNHVPPREHFFRNSTRD</sequence>
<evidence type="ECO:0000256" key="1">
    <source>
        <dbReference type="SAM" id="MobiDB-lite"/>
    </source>
</evidence>
<dbReference type="Proteomes" id="UP001419268">
    <property type="component" value="Unassembled WGS sequence"/>
</dbReference>
<feature type="region of interest" description="Disordered" evidence="1">
    <location>
        <begin position="1"/>
        <end position="53"/>
    </location>
</feature>
<keyword evidence="3" id="KW-1185">Reference proteome</keyword>